<sequence>MLWVFLAFVVILSGVVAYAADTIARRAGRKHIRWFGLRPKTTALVVAVLSGMAISAASLTAFLLLNKNAVDVIASADQLRPQLESLRQEIKGAQTALRAANSERDKAQQEAQRLGELQATAQADLRRARSDLDAARQAGERLKAQAEGLQTRVKGLSTTIATLETRARDNRAKLLKSETALKASQDRAQALDAQVLDFRARTALAQQEAQNAQDRAADVQARADQAGLRATQAEAAAKAAQVRAQQAQASARQAQVQAGEQVRSAQAQVRSTQAQVRSTQAQVRSAQAQLQTAQAQVSDLRAQVGQLETSRELAQQDLQAAGNALAAAQTARSQAETQRQAAQKARDAAAAERDRVATERTRLVAERGRLVAERDRISQQRDKARDDLNALQVQQVALKKSNEVLSSDLAVARATLGRLQDEYSSSRAELNASRNTDLAYPKNELVYAAVVPSVRNLDRFLQDAARAAQTRGARGTPTVRLSPAARSMLETKLRGLNASTFVQCRAAQNAALGFPVDLFCDARSNAVLYQGGDIIRRTSVNLKADPRVIQDQISELVRDTIVDITTRGVPDEYITNQGLDVSEFIDLLSRLNARNDATAVVGIAARDDVKPSTRVDLYPKLP</sequence>
<evidence type="ECO:0000256" key="1">
    <source>
        <dbReference type="SAM" id="Coils"/>
    </source>
</evidence>
<organism evidence="4 5">
    <name type="scientific">Deinococcus koreensis</name>
    <dbReference type="NCBI Taxonomy" id="2054903"/>
    <lineage>
        <taxon>Bacteria</taxon>
        <taxon>Thermotogati</taxon>
        <taxon>Deinococcota</taxon>
        <taxon>Deinococci</taxon>
        <taxon>Deinococcales</taxon>
        <taxon>Deinococcaceae</taxon>
        <taxon>Deinococcus</taxon>
    </lineage>
</organism>
<accession>A0A2K3UZ67</accession>
<dbReference type="Pfam" id="PF11283">
    <property type="entry name" value="DUF3084"/>
    <property type="match status" value="1"/>
</dbReference>
<feature type="compositionally biased region" description="Low complexity" evidence="2">
    <location>
        <begin position="330"/>
        <end position="343"/>
    </location>
</feature>
<comment type="caution">
    <text evidence="4">The sequence shown here is derived from an EMBL/GenBank/DDBJ whole genome shotgun (WGS) entry which is preliminary data.</text>
</comment>
<feature type="transmembrane region" description="Helical" evidence="3">
    <location>
        <begin position="43"/>
        <end position="65"/>
    </location>
</feature>
<keyword evidence="3" id="KW-1133">Transmembrane helix</keyword>
<dbReference type="OrthoDB" id="74354at2"/>
<dbReference type="InterPro" id="IPR021435">
    <property type="entry name" value="DUF3084"/>
</dbReference>
<keyword evidence="3" id="KW-0472">Membrane</keyword>
<evidence type="ECO:0000256" key="3">
    <source>
        <dbReference type="SAM" id="Phobius"/>
    </source>
</evidence>
<evidence type="ECO:0000313" key="5">
    <source>
        <dbReference type="Proteomes" id="UP000236379"/>
    </source>
</evidence>
<dbReference type="EMBL" id="PPPD01000001">
    <property type="protein sequence ID" value="PNY81822.1"/>
    <property type="molecule type" value="Genomic_DNA"/>
</dbReference>
<keyword evidence="1" id="KW-0175">Coiled coil</keyword>
<feature type="compositionally biased region" description="Basic and acidic residues" evidence="2">
    <location>
        <begin position="344"/>
        <end position="354"/>
    </location>
</feature>
<keyword evidence="5" id="KW-1185">Reference proteome</keyword>
<reference evidence="4 5" key="1">
    <citation type="submission" date="2018-01" db="EMBL/GenBank/DDBJ databases">
        <title>Deinococcus koreensis sp. nov., a radiation-resistant bacterium isolated from river water.</title>
        <authorList>
            <person name="Choi A."/>
        </authorList>
    </citation>
    <scope>NUCLEOTIDE SEQUENCE [LARGE SCALE GENOMIC DNA]</scope>
    <source>
        <strain evidence="4 5">SJW1-2</strain>
    </source>
</reference>
<dbReference type="Proteomes" id="UP000236379">
    <property type="component" value="Unassembled WGS sequence"/>
</dbReference>
<gene>
    <name evidence="4" type="ORF">CVO96_10940</name>
</gene>
<dbReference type="AlphaFoldDB" id="A0A2K3UZ67"/>
<protein>
    <submittedName>
        <fullName evidence="4">DUF3084 domain-containing protein</fullName>
    </submittedName>
</protein>
<proteinExistence type="predicted"/>
<evidence type="ECO:0000313" key="4">
    <source>
        <dbReference type="EMBL" id="PNY81822.1"/>
    </source>
</evidence>
<dbReference type="RefSeq" id="WP_103312263.1">
    <property type="nucleotide sequence ID" value="NZ_PPPD01000001.1"/>
</dbReference>
<dbReference type="SUPFAM" id="SSF57997">
    <property type="entry name" value="Tropomyosin"/>
    <property type="match status" value="1"/>
</dbReference>
<feature type="region of interest" description="Disordered" evidence="2">
    <location>
        <begin position="330"/>
        <end position="354"/>
    </location>
</feature>
<feature type="coiled-coil region" evidence="1">
    <location>
        <begin position="83"/>
        <end position="152"/>
    </location>
</feature>
<evidence type="ECO:0000256" key="2">
    <source>
        <dbReference type="SAM" id="MobiDB-lite"/>
    </source>
</evidence>
<keyword evidence="3" id="KW-0812">Transmembrane</keyword>
<name>A0A2K3UZ67_9DEIO</name>